<evidence type="ECO:0000256" key="6">
    <source>
        <dbReference type="ARBA" id="ARBA00012180"/>
    </source>
</evidence>
<comment type="cofactor">
    <cofactor evidence="2">
        <name>Mg(2+)</name>
        <dbReference type="ChEBI" id="CHEBI:18420"/>
    </cofactor>
</comment>
<dbReference type="EC" id="3.1.26.4" evidence="6 14"/>
<keyword evidence="11 14" id="KW-0255">Endonuclease</keyword>
<keyword evidence="13 14" id="KW-0464">Manganese</keyword>
<evidence type="ECO:0000256" key="8">
    <source>
        <dbReference type="ARBA" id="ARBA00022490"/>
    </source>
</evidence>
<dbReference type="OrthoDB" id="9803420at2"/>
<evidence type="ECO:0000256" key="10">
    <source>
        <dbReference type="ARBA" id="ARBA00022723"/>
    </source>
</evidence>
<keyword evidence="8 14" id="KW-0963">Cytoplasm</keyword>
<evidence type="ECO:0000256" key="15">
    <source>
        <dbReference type="PROSITE-ProRule" id="PRU01319"/>
    </source>
</evidence>
<evidence type="ECO:0000256" key="1">
    <source>
        <dbReference type="ARBA" id="ARBA00000077"/>
    </source>
</evidence>
<comment type="similarity">
    <text evidence="5 14 16">Belongs to the RNase HII family.</text>
</comment>
<evidence type="ECO:0000313" key="19">
    <source>
        <dbReference type="Proteomes" id="UP000195918"/>
    </source>
</evidence>
<keyword evidence="19" id="KW-1185">Reference proteome</keyword>
<name>A0A1X6WN64_9ENTE</name>
<proteinExistence type="inferred from homology"/>
<evidence type="ECO:0000256" key="3">
    <source>
        <dbReference type="ARBA" id="ARBA00004065"/>
    </source>
</evidence>
<organism evidence="18 19">
    <name type="scientific">Vagococcus fluvialis bH819</name>
    <dbReference type="NCBI Taxonomy" id="1255619"/>
    <lineage>
        <taxon>Bacteria</taxon>
        <taxon>Bacillati</taxon>
        <taxon>Bacillota</taxon>
        <taxon>Bacilli</taxon>
        <taxon>Lactobacillales</taxon>
        <taxon>Enterococcaceae</taxon>
        <taxon>Vagococcus</taxon>
    </lineage>
</organism>
<keyword evidence="12 14" id="KW-0378">Hydrolase</keyword>
<dbReference type="NCBIfam" id="NF000595">
    <property type="entry name" value="PRK00015.1-3"/>
    <property type="match status" value="1"/>
</dbReference>
<evidence type="ECO:0000256" key="14">
    <source>
        <dbReference type="HAMAP-Rule" id="MF_00052"/>
    </source>
</evidence>
<dbReference type="PANTHER" id="PTHR10954">
    <property type="entry name" value="RIBONUCLEASE H2 SUBUNIT A"/>
    <property type="match status" value="1"/>
</dbReference>
<comment type="subcellular location">
    <subcellularLocation>
        <location evidence="4 14">Cytoplasm</location>
    </subcellularLocation>
</comment>
<evidence type="ECO:0000256" key="12">
    <source>
        <dbReference type="ARBA" id="ARBA00022801"/>
    </source>
</evidence>
<evidence type="ECO:0000259" key="17">
    <source>
        <dbReference type="PROSITE" id="PS51975"/>
    </source>
</evidence>
<dbReference type="GO" id="GO:0043137">
    <property type="term" value="P:DNA replication, removal of RNA primer"/>
    <property type="evidence" value="ECO:0007669"/>
    <property type="project" value="TreeGrafter"/>
</dbReference>
<feature type="domain" description="RNase H type-2" evidence="17">
    <location>
        <begin position="72"/>
        <end position="255"/>
    </location>
</feature>
<dbReference type="HAMAP" id="MF_00052_B">
    <property type="entry name" value="RNase_HII_B"/>
    <property type="match status" value="1"/>
</dbReference>
<feature type="binding site" evidence="14 15">
    <location>
        <position position="78"/>
    </location>
    <ligand>
        <name>a divalent metal cation</name>
        <dbReference type="ChEBI" id="CHEBI:60240"/>
    </ligand>
</feature>
<keyword evidence="9 14" id="KW-0540">Nuclease</keyword>
<dbReference type="Proteomes" id="UP000195918">
    <property type="component" value="Unassembled WGS sequence"/>
</dbReference>
<dbReference type="InterPro" id="IPR012337">
    <property type="entry name" value="RNaseH-like_sf"/>
</dbReference>
<evidence type="ECO:0000256" key="5">
    <source>
        <dbReference type="ARBA" id="ARBA00007383"/>
    </source>
</evidence>
<dbReference type="Gene3D" id="3.30.420.10">
    <property type="entry name" value="Ribonuclease H-like superfamily/Ribonuclease H"/>
    <property type="match status" value="1"/>
</dbReference>
<evidence type="ECO:0000256" key="9">
    <source>
        <dbReference type="ARBA" id="ARBA00022722"/>
    </source>
</evidence>
<evidence type="ECO:0000256" key="13">
    <source>
        <dbReference type="ARBA" id="ARBA00023211"/>
    </source>
</evidence>
<comment type="function">
    <text evidence="3 14 16">Endonuclease that specifically degrades the RNA of RNA-DNA hybrids.</text>
</comment>
<dbReference type="RefSeq" id="WP_086951360.1">
    <property type="nucleotide sequence ID" value="NZ_FWFD01000009.1"/>
</dbReference>
<dbReference type="PROSITE" id="PS51975">
    <property type="entry name" value="RNASE_H_2"/>
    <property type="match status" value="1"/>
</dbReference>
<dbReference type="Pfam" id="PF01351">
    <property type="entry name" value="RNase_HII"/>
    <property type="match status" value="1"/>
</dbReference>
<dbReference type="GO" id="GO:0005737">
    <property type="term" value="C:cytoplasm"/>
    <property type="evidence" value="ECO:0007669"/>
    <property type="project" value="UniProtKB-SubCell"/>
</dbReference>
<dbReference type="GO" id="GO:0003723">
    <property type="term" value="F:RNA binding"/>
    <property type="evidence" value="ECO:0007669"/>
    <property type="project" value="UniProtKB-UniRule"/>
</dbReference>
<sequence length="255" mass="28623">MSKLTTQQVKEVLVDVTSLNDPRLLEFTEDERKSVQSAVKICKNRLLKTEKLHEHFEEMKIFEKEAKKAGYKWIAGIDEVGRGPLAGPVVSAAVILPEDFDLYEVNDSKQLSLKKREELFVKIKKQAIAIGIGIIDHQVIDQVNIYEATKLAMKAAVQNLEKAPDFLLIDAMVLDLPIPQEKIIKGDARSISIACASIIAKVTRDKMMEEYDLLFPGYDFSNNSGYGTKKHLAGLDELGITPIHRKTFAPIKNMI</sequence>
<comment type="catalytic activity">
    <reaction evidence="1 14 15 16">
        <text>Endonucleolytic cleavage to 5'-phosphomonoester.</text>
        <dbReference type="EC" id="3.1.26.4"/>
    </reaction>
</comment>
<dbReference type="GO" id="GO:0032299">
    <property type="term" value="C:ribonuclease H2 complex"/>
    <property type="evidence" value="ECO:0007669"/>
    <property type="project" value="TreeGrafter"/>
</dbReference>
<evidence type="ECO:0000256" key="16">
    <source>
        <dbReference type="RuleBase" id="RU003515"/>
    </source>
</evidence>
<dbReference type="InterPro" id="IPR036397">
    <property type="entry name" value="RNaseH_sf"/>
</dbReference>
<dbReference type="GO" id="GO:0006298">
    <property type="term" value="P:mismatch repair"/>
    <property type="evidence" value="ECO:0007669"/>
    <property type="project" value="TreeGrafter"/>
</dbReference>
<accession>A0A1X6WN64</accession>
<evidence type="ECO:0000256" key="4">
    <source>
        <dbReference type="ARBA" id="ARBA00004496"/>
    </source>
</evidence>
<evidence type="ECO:0000256" key="11">
    <source>
        <dbReference type="ARBA" id="ARBA00022759"/>
    </source>
</evidence>
<gene>
    <name evidence="14" type="primary">rnhB</name>
    <name evidence="18" type="ORF">FM121_06445</name>
</gene>
<dbReference type="AlphaFoldDB" id="A0A1X6WN64"/>
<dbReference type="FunFam" id="3.30.420.10:FF:000006">
    <property type="entry name" value="Ribonuclease HII"/>
    <property type="match status" value="1"/>
</dbReference>
<dbReference type="CDD" id="cd07182">
    <property type="entry name" value="RNase_HII_bacteria_HII_like"/>
    <property type="match status" value="1"/>
</dbReference>
<feature type="binding site" evidence="14 15">
    <location>
        <position position="170"/>
    </location>
    <ligand>
        <name>a divalent metal cation</name>
        <dbReference type="ChEBI" id="CHEBI:60240"/>
    </ligand>
</feature>
<dbReference type="InterPro" id="IPR022898">
    <property type="entry name" value="RNase_HII"/>
</dbReference>
<feature type="binding site" evidence="14 15">
    <location>
        <position position="79"/>
    </location>
    <ligand>
        <name>a divalent metal cation</name>
        <dbReference type="ChEBI" id="CHEBI:60240"/>
    </ligand>
</feature>
<dbReference type="InterPro" id="IPR024567">
    <property type="entry name" value="RNase_HII/HIII_dom"/>
</dbReference>
<evidence type="ECO:0000256" key="7">
    <source>
        <dbReference type="ARBA" id="ARBA00019179"/>
    </source>
</evidence>
<protein>
    <recommendedName>
        <fullName evidence="7 14">Ribonuclease HII</fullName>
        <shortName evidence="14">RNase HII</shortName>
        <ecNumber evidence="6 14">3.1.26.4</ecNumber>
    </recommendedName>
</protein>
<dbReference type="PANTHER" id="PTHR10954:SF18">
    <property type="entry name" value="RIBONUCLEASE HII"/>
    <property type="match status" value="1"/>
</dbReference>
<dbReference type="InterPro" id="IPR001352">
    <property type="entry name" value="RNase_HII/HIII"/>
</dbReference>
<dbReference type="NCBIfam" id="NF000594">
    <property type="entry name" value="PRK00015.1-1"/>
    <property type="match status" value="1"/>
</dbReference>
<dbReference type="EMBL" id="FWFD01000009">
    <property type="protein sequence ID" value="SLM85720.1"/>
    <property type="molecule type" value="Genomic_DNA"/>
</dbReference>
<keyword evidence="10 14" id="KW-0479">Metal-binding</keyword>
<dbReference type="GO" id="GO:0030145">
    <property type="term" value="F:manganese ion binding"/>
    <property type="evidence" value="ECO:0007669"/>
    <property type="project" value="UniProtKB-UniRule"/>
</dbReference>
<dbReference type="GO" id="GO:0004523">
    <property type="term" value="F:RNA-DNA hybrid ribonuclease activity"/>
    <property type="evidence" value="ECO:0007669"/>
    <property type="project" value="UniProtKB-UniRule"/>
</dbReference>
<dbReference type="SUPFAM" id="SSF53098">
    <property type="entry name" value="Ribonuclease H-like"/>
    <property type="match status" value="1"/>
</dbReference>
<reference evidence="19" key="1">
    <citation type="submission" date="2017-02" db="EMBL/GenBank/DDBJ databases">
        <authorList>
            <person name="Dridi B."/>
        </authorList>
    </citation>
    <scope>NUCLEOTIDE SEQUENCE [LARGE SCALE GENOMIC DNA]</scope>
    <source>
        <strain evidence="19">bH819</strain>
    </source>
</reference>
<comment type="cofactor">
    <cofactor evidence="14 15">
        <name>Mn(2+)</name>
        <dbReference type="ChEBI" id="CHEBI:29035"/>
    </cofactor>
    <cofactor evidence="14 15">
        <name>Mg(2+)</name>
        <dbReference type="ChEBI" id="CHEBI:18420"/>
    </cofactor>
    <text evidence="14 15">Manganese or magnesium. Binds 1 divalent metal ion per monomer in the absence of substrate. May bind a second metal ion after substrate binding.</text>
</comment>
<evidence type="ECO:0000313" key="18">
    <source>
        <dbReference type="EMBL" id="SLM85720.1"/>
    </source>
</evidence>
<evidence type="ECO:0000256" key="2">
    <source>
        <dbReference type="ARBA" id="ARBA00001946"/>
    </source>
</evidence>